<dbReference type="EMBL" id="LXJU01000012">
    <property type="protein sequence ID" value="OGE51871.1"/>
    <property type="molecule type" value="Genomic_DNA"/>
</dbReference>
<keyword evidence="3" id="KW-0560">Oxidoreductase</keyword>
<dbReference type="GO" id="GO:0016616">
    <property type="term" value="F:oxidoreductase activity, acting on the CH-OH group of donors, NAD or NADP as acceptor"/>
    <property type="evidence" value="ECO:0007669"/>
    <property type="project" value="TreeGrafter"/>
</dbReference>
<dbReference type="PRINTS" id="PR00081">
    <property type="entry name" value="GDHRDH"/>
</dbReference>
<reference evidence="5 6" key="1">
    <citation type="journal article" date="2016" name="Sci. Rep.">
        <title>Penicillium arizonense, a new, genome sequenced fungal species, reveals a high chemical diversity in secreted metabolites.</title>
        <authorList>
            <person name="Grijseels S."/>
            <person name="Nielsen J.C."/>
            <person name="Randelovic M."/>
            <person name="Nielsen J."/>
            <person name="Nielsen K.F."/>
            <person name="Workman M."/>
            <person name="Frisvad J.C."/>
        </authorList>
    </citation>
    <scope>NUCLEOTIDE SEQUENCE [LARGE SCALE GENOMIC DNA]</scope>
    <source>
        <strain evidence="5 6">CBS 141311</strain>
    </source>
</reference>
<evidence type="ECO:0000313" key="5">
    <source>
        <dbReference type="EMBL" id="OGE51871.1"/>
    </source>
</evidence>
<dbReference type="SUPFAM" id="SSF51735">
    <property type="entry name" value="NAD(P)-binding Rossmann-fold domains"/>
    <property type="match status" value="1"/>
</dbReference>
<proteinExistence type="inferred from homology"/>
<keyword evidence="6" id="KW-1185">Reference proteome</keyword>
<gene>
    <name evidence="5" type="ORF">PENARI_c012G12448</name>
</gene>
<evidence type="ECO:0000256" key="2">
    <source>
        <dbReference type="ARBA" id="ARBA00022857"/>
    </source>
</evidence>
<organism evidence="5 6">
    <name type="scientific">Penicillium arizonense</name>
    <dbReference type="NCBI Taxonomy" id="1835702"/>
    <lineage>
        <taxon>Eukaryota</taxon>
        <taxon>Fungi</taxon>
        <taxon>Dikarya</taxon>
        <taxon>Ascomycota</taxon>
        <taxon>Pezizomycotina</taxon>
        <taxon>Eurotiomycetes</taxon>
        <taxon>Eurotiomycetidae</taxon>
        <taxon>Eurotiales</taxon>
        <taxon>Aspergillaceae</taxon>
        <taxon>Penicillium</taxon>
    </lineage>
</organism>
<dbReference type="InterPro" id="IPR020904">
    <property type="entry name" value="Sc_DH/Rdtase_CS"/>
</dbReference>
<dbReference type="AlphaFoldDB" id="A0A1F5LFZ5"/>
<comment type="caution">
    <text evidence="5">The sequence shown here is derived from an EMBL/GenBank/DDBJ whole genome shotgun (WGS) entry which is preliminary data.</text>
</comment>
<name>A0A1F5LFZ5_PENAI</name>
<protein>
    <submittedName>
        <fullName evidence="5">Uncharacterized protein</fullName>
    </submittedName>
</protein>
<dbReference type="Pfam" id="PF00106">
    <property type="entry name" value="adh_short"/>
    <property type="match status" value="1"/>
</dbReference>
<comment type="similarity">
    <text evidence="1 4">Belongs to the short-chain dehydrogenases/reductases (SDR) family.</text>
</comment>
<dbReference type="GeneID" id="34577815"/>
<keyword evidence="2" id="KW-0521">NADP</keyword>
<dbReference type="Gene3D" id="3.40.50.720">
    <property type="entry name" value="NAD(P)-binding Rossmann-like Domain"/>
    <property type="match status" value="1"/>
</dbReference>
<sequence>MPPLDPRGKKAIITGGGSGIGLSFAKALYDNGCSVLIADLTLHASAQDWLQSIESQPSPKGQFHKTDVTDWRHLELAFDAFDKEFGGTPDIIVPGAGVYEPSSNSFWADLDSASHYKVFDVNIMHPIKMSRIAIRRLRRAQKSGVIVHISSITAQIPSVVNPLYSVSKQAISQFVRCMAPLDGLAGIRVVAVAPGVVDTPLFRDSAKARQHIDMDNDFTLPPEEVVKAMMSLVTSSKYPSGTVLEIGDIGGWREVGLFNDPGPQGRSTLPRPKAKDAIKLVKQALKDDAGHGASDVAKSRL</sequence>
<dbReference type="STRING" id="1835702.A0A1F5LFZ5"/>
<dbReference type="OrthoDB" id="5296at2759"/>
<evidence type="ECO:0000313" key="6">
    <source>
        <dbReference type="Proteomes" id="UP000177622"/>
    </source>
</evidence>
<dbReference type="PANTHER" id="PTHR44229:SF4">
    <property type="entry name" value="15-HYDROXYPROSTAGLANDIN DEHYDROGENASE [NAD(+)]"/>
    <property type="match status" value="1"/>
</dbReference>
<dbReference type="RefSeq" id="XP_022487315.1">
    <property type="nucleotide sequence ID" value="XM_022633081.1"/>
</dbReference>
<dbReference type="PRINTS" id="PR00080">
    <property type="entry name" value="SDRFAMILY"/>
</dbReference>
<dbReference type="PROSITE" id="PS00061">
    <property type="entry name" value="ADH_SHORT"/>
    <property type="match status" value="1"/>
</dbReference>
<dbReference type="Proteomes" id="UP000177622">
    <property type="component" value="Unassembled WGS sequence"/>
</dbReference>
<dbReference type="InterPro" id="IPR036291">
    <property type="entry name" value="NAD(P)-bd_dom_sf"/>
</dbReference>
<evidence type="ECO:0000256" key="1">
    <source>
        <dbReference type="ARBA" id="ARBA00006484"/>
    </source>
</evidence>
<evidence type="ECO:0000256" key="3">
    <source>
        <dbReference type="ARBA" id="ARBA00023002"/>
    </source>
</evidence>
<dbReference type="PANTHER" id="PTHR44229">
    <property type="entry name" value="15-HYDROXYPROSTAGLANDIN DEHYDROGENASE [NAD(+)]"/>
    <property type="match status" value="1"/>
</dbReference>
<accession>A0A1F5LFZ5</accession>
<evidence type="ECO:0000256" key="4">
    <source>
        <dbReference type="RuleBase" id="RU000363"/>
    </source>
</evidence>
<dbReference type="GO" id="GO:0005737">
    <property type="term" value="C:cytoplasm"/>
    <property type="evidence" value="ECO:0007669"/>
    <property type="project" value="TreeGrafter"/>
</dbReference>
<dbReference type="InterPro" id="IPR002347">
    <property type="entry name" value="SDR_fam"/>
</dbReference>